<protein>
    <submittedName>
        <fullName evidence="1">Uncharacterized protein</fullName>
    </submittedName>
</protein>
<evidence type="ECO:0000313" key="1">
    <source>
        <dbReference type="EMBL" id="GAJ19612.1"/>
    </source>
</evidence>
<dbReference type="EMBL" id="BARW01035342">
    <property type="protein sequence ID" value="GAJ19612.1"/>
    <property type="molecule type" value="Genomic_DNA"/>
</dbReference>
<gene>
    <name evidence="1" type="ORF">S12H4_55139</name>
</gene>
<sequence length="174" mass="18578">GFTANGVNSAGVFVYDTGDPVLFGQRKDHYLDGTANAFKLGSLFPKTGTTGPLAPDTYVLCDVFGATRVMLPGGTTAKAGAPILYYRADTAGKDIRLVYDERDNEVLVFLKGAEDGKTHPLGVPGGGYSNFYDYITDPKITAKQWPYKPNSYILISAGADGLYGTGDDVRNFGN</sequence>
<organism evidence="1">
    <name type="scientific">marine sediment metagenome</name>
    <dbReference type="NCBI Taxonomy" id="412755"/>
    <lineage>
        <taxon>unclassified sequences</taxon>
        <taxon>metagenomes</taxon>
        <taxon>ecological metagenomes</taxon>
    </lineage>
</organism>
<accession>X1VKG1</accession>
<feature type="non-terminal residue" evidence="1">
    <location>
        <position position="1"/>
    </location>
</feature>
<dbReference type="AlphaFoldDB" id="X1VKG1"/>
<comment type="caution">
    <text evidence="1">The sequence shown here is derived from an EMBL/GenBank/DDBJ whole genome shotgun (WGS) entry which is preliminary data.</text>
</comment>
<reference evidence="1" key="1">
    <citation type="journal article" date="2014" name="Front. Microbiol.">
        <title>High frequency of phylogenetically diverse reductive dehalogenase-homologous genes in deep subseafloor sedimentary metagenomes.</title>
        <authorList>
            <person name="Kawai M."/>
            <person name="Futagami T."/>
            <person name="Toyoda A."/>
            <person name="Takaki Y."/>
            <person name="Nishi S."/>
            <person name="Hori S."/>
            <person name="Arai W."/>
            <person name="Tsubouchi T."/>
            <person name="Morono Y."/>
            <person name="Uchiyama I."/>
            <person name="Ito T."/>
            <person name="Fujiyama A."/>
            <person name="Inagaki F."/>
            <person name="Takami H."/>
        </authorList>
    </citation>
    <scope>NUCLEOTIDE SEQUENCE</scope>
    <source>
        <strain evidence="1">Expedition CK06-06</strain>
    </source>
</reference>
<proteinExistence type="predicted"/>
<name>X1VKG1_9ZZZZ</name>